<feature type="region of interest" description="Disordered" evidence="1">
    <location>
        <begin position="170"/>
        <end position="197"/>
    </location>
</feature>
<dbReference type="RefSeq" id="XP_033391966.1">
    <property type="nucleotide sequence ID" value="XM_033543654.1"/>
</dbReference>
<feature type="compositionally biased region" description="Polar residues" evidence="1">
    <location>
        <begin position="23"/>
        <end position="33"/>
    </location>
</feature>
<dbReference type="AlphaFoldDB" id="A0A6A6AYB7"/>
<evidence type="ECO:0000256" key="1">
    <source>
        <dbReference type="SAM" id="MobiDB-lite"/>
    </source>
</evidence>
<sequence length="348" mass="40087">MSHLVIYVDSDEEGEIHSREPTPTDTGESQRLATTAPLITGEDSDDKPVNTGNSYRPVHPSTTRPTGYVSIALFKRQYDTLTFVRYWKGRCLRCEKFIANLESGHSIKNCRGKCWICKTVGMPVLADFSHFGKRCFGPWRDDEFQEITGVPPMPFEFFQRRAKMEVDDAPPPNAPWANLPPQDQGYQNNRNPQKRMEDAIRRRDEEIKDLKQEIASLKRKNKLMDNAIKFKNNKLKVKNEALKHRDDEIRFMNEELRLKDEKIKLKDEEMKIERDRAVKLLPHAVAYPSMLPPPSAPAAYYAAPQYGAGQHHLDHPLPGKPYTGQRSTRGTRSRSPQRGGPKYRQRDN</sequence>
<evidence type="ECO:0000313" key="2">
    <source>
        <dbReference type="EMBL" id="KAF2136248.1"/>
    </source>
</evidence>
<feature type="region of interest" description="Disordered" evidence="1">
    <location>
        <begin position="8"/>
        <end position="60"/>
    </location>
</feature>
<name>A0A6A6AYB7_9PEZI</name>
<dbReference type="GeneID" id="54301151"/>
<feature type="region of interest" description="Disordered" evidence="1">
    <location>
        <begin position="308"/>
        <end position="348"/>
    </location>
</feature>
<reference evidence="2" key="1">
    <citation type="journal article" date="2020" name="Stud. Mycol.">
        <title>101 Dothideomycetes genomes: a test case for predicting lifestyles and emergence of pathogens.</title>
        <authorList>
            <person name="Haridas S."/>
            <person name="Albert R."/>
            <person name="Binder M."/>
            <person name="Bloem J."/>
            <person name="Labutti K."/>
            <person name="Salamov A."/>
            <person name="Andreopoulos B."/>
            <person name="Baker S."/>
            <person name="Barry K."/>
            <person name="Bills G."/>
            <person name="Bluhm B."/>
            <person name="Cannon C."/>
            <person name="Castanera R."/>
            <person name="Culley D."/>
            <person name="Daum C."/>
            <person name="Ezra D."/>
            <person name="Gonzalez J."/>
            <person name="Henrissat B."/>
            <person name="Kuo A."/>
            <person name="Liang C."/>
            <person name="Lipzen A."/>
            <person name="Lutzoni F."/>
            <person name="Magnuson J."/>
            <person name="Mondo S."/>
            <person name="Nolan M."/>
            <person name="Ohm R."/>
            <person name="Pangilinan J."/>
            <person name="Park H.-J."/>
            <person name="Ramirez L."/>
            <person name="Alfaro M."/>
            <person name="Sun H."/>
            <person name="Tritt A."/>
            <person name="Yoshinaga Y."/>
            <person name="Zwiers L.-H."/>
            <person name="Turgeon B."/>
            <person name="Goodwin S."/>
            <person name="Spatafora J."/>
            <person name="Crous P."/>
            <person name="Grigoriev I."/>
        </authorList>
    </citation>
    <scope>NUCLEOTIDE SEQUENCE</scope>
    <source>
        <strain evidence="2">CBS 121167</strain>
    </source>
</reference>
<accession>A0A6A6AYB7</accession>
<protein>
    <submittedName>
        <fullName evidence="2">Uncharacterized protein</fullName>
    </submittedName>
</protein>
<feature type="compositionally biased region" description="Polar residues" evidence="1">
    <location>
        <begin position="50"/>
        <end position="60"/>
    </location>
</feature>
<dbReference type="Proteomes" id="UP000799438">
    <property type="component" value="Unassembled WGS sequence"/>
</dbReference>
<keyword evidence="3" id="KW-1185">Reference proteome</keyword>
<feature type="compositionally biased region" description="Low complexity" evidence="1">
    <location>
        <begin position="323"/>
        <end position="340"/>
    </location>
</feature>
<proteinExistence type="predicted"/>
<organism evidence="2 3">
    <name type="scientific">Aplosporella prunicola CBS 121167</name>
    <dbReference type="NCBI Taxonomy" id="1176127"/>
    <lineage>
        <taxon>Eukaryota</taxon>
        <taxon>Fungi</taxon>
        <taxon>Dikarya</taxon>
        <taxon>Ascomycota</taxon>
        <taxon>Pezizomycotina</taxon>
        <taxon>Dothideomycetes</taxon>
        <taxon>Dothideomycetes incertae sedis</taxon>
        <taxon>Botryosphaeriales</taxon>
        <taxon>Aplosporellaceae</taxon>
        <taxon>Aplosporella</taxon>
    </lineage>
</organism>
<evidence type="ECO:0000313" key="3">
    <source>
        <dbReference type="Proteomes" id="UP000799438"/>
    </source>
</evidence>
<dbReference type="EMBL" id="ML995527">
    <property type="protein sequence ID" value="KAF2136248.1"/>
    <property type="molecule type" value="Genomic_DNA"/>
</dbReference>
<gene>
    <name evidence="2" type="ORF">K452DRAFT_313332</name>
</gene>